<dbReference type="AlphaFoldDB" id="A0A4R4WX82"/>
<evidence type="ECO:0000313" key="7">
    <source>
        <dbReference type="Proteomes" id="UP000295172"/>
    </source>
</evidence>
<evidence type="ECO:0000259" key="5">
    <source>
        <dbReference type="PROSITE" id="PS50921"/>
    </source>
</evidence>
<name>A0A4R4WX82_9ACTN</name>
<protein>
    <submittedName>
        <fullName evidence="6">ANTAR domain-containing protein</fullName>
    </submittedName>
</protein>
<dbReference type="PIRSF" id="PIRSF036625">
    <property type="entry name" value="GAF_ANTAR"/>
    <property type="match status" value="1"/>
</dbReference>
<accession>A0A4R4WX82</accession>
<dbReference type="OrthoDB" id="7466251at2"/>
<dbReference type="PROSITE" id="PS50921">
    <property type="entry name" value="ANTAR"/>
    <property type="match status" value="1"/>
</dbReference>
<evidence type="ECO:0000256" key="2">
    <source>
        <dbReference type="ARBA" id="ARBA00022777"/>
    </source>
</evidence>
<dbReference type="SMART" id="SM01012">
    <property type="entry name" value="ANTAR"/>
    <property type="match status" value="1"/>
</dbReference>
<dbReference type="SUPFAM" id="SSF52172">
    <property type="entry name" value="CheY-like"/>
    <property type="match status" value="1"/>
</dbReference>
<dbReference type="EMBL" id="SMKR01000083">
    <property type="protein sequence ID" value="TDD22302.1"/>
    <property type="molecule type" value="Genomic_DNA"/>
</dbReference>
<keyword evidence="7" id="KW-1185">Reference proteome</keyword>
<dbReference type="Proteomes" id="UP000295172">
    <property type="component" value="Unassembled WGS sequence"/>
</dbReference>
<dbReference type="Pfam" id="PF03861">
    <property type="entry name" value="ANTAR"/>
    <property type="match status" value="1"/>
</dbReference>
<evidence type="ECO:0000256" key="3">
    <source>
        <dbReference type="ARBA" id="ARBA00023015"/>
    </source>
</evidence>
<reference evidence="6 7" key="1">
    <citation type="submission" date="2019-02" db="EMBL/GenBank/DDBJ databases">
        <title>Draft genome sequences of novel Actinobacteria.</title>
        <authorList>
            <person name="Sahin N."/>
            <person name="Ay H."/>
            <person name="Saygin H."/>
        </authorList>
    </citation>
    <scope>NUCLEOTIDE SEQUENCE [LARGE SCALE GENOMIC DNA]</scope>
    <source>
        <strain evidence="6 7">16K104</strain>
    </source>
</reference>
<keyword evidence="4" id="KW-0804">Transcription</keyword>
<dbReference type="InterPro" id="IPR029016">
    <property type="entry name" value="GAF-like_dom_sf"/>
</dbReference>
<proteinExistence type="predicted"/>
<keyword evidence="3" id="KW-0805">Transcription regulation</keyword>
<dbReference type="Gene3D" id="3.30.450.40">
    <property type="match status" value="1"/>
</dbReference>
<feature type="domain" description="ANTAR" evidence="5">
    <location>
        <begin position="175"/>
        <end position="236"/>
    </location>
</feature>
<keyword evidence="2" id="KW-0418">Kinase</keyword>
<gene>
    <name evidence="6" type="ORF">E1218_19570</name>
</gene>
<dbReference type="InterPro" id="IPR012074">
    <property type="entry name" value="GAF_ANTAR"/>
</dbReference>
<dbReference type="InterPro" id="IPR005561">
    <property type="entry name" value="ANTAR"/>
</dbReference>
<dbReference type="InterPro" id="IPR036388">
    <property type="entry name" value="WH-like_DNA-bd_sf"/>
</dbReference>
<comment type="caution">
    <text evidence="6">The sequence shown here is derived from an EMBL/GenBank/DDBJ whole genome shotgun (WGS) entry which is preliminary data.</text>
</comment>
<dbReference type="Gene3D" id="1.10.10.10">
    <property type="entry name" value="Winged helix-like DNA-binding domain superfamily/Winged helix DNA-binding domain"/>
    <property type="match status" value="1"/>
</dbReference>
<sequence length="246" mass="26659">MAMRQSGRSSGAVSPVVDQSPEVGADTFARLAMELHHSGGVDETVETVVQFALQAEACSYAGVVLTARGSREVAAVTDPLVTTLYELQADLGEGPMVTALTEGVVVHVADVDNETRWPVWAERLPAERFGSALHVPMYAGAELVGVLSLFNTEPHAFSADDEAIAHILARHASVAVASARDGEAMAAAVDARKLVGQAMGILMERFDLDEPRAFEILKRYSQEHNLKLRDVAQELIDTRKLRRTRR</sequence>
<dbReference type="Pfam" id="PF13185">
    <property type="entry name" value="GAF_2"/>
    <property type="match status" value="1"/>
</dbReference>
<organism evidence="6 7">
    <name type="scientific">Kribbella turkmenica</name>
    <dbReference type="NCBI Taxonomy" id="2530375"/>
    <lineage>
        <taxon>Bacteria</taxon>
        <taxon>Bacillati</taxon>
        <taxon>Actinomycetota</taxon>
        <taxon>Actinomycetes</taxon>
        <taxon>Propionibacteriales</taxon>
        <taxon>Kribbellaceae</taxon>
        <taxon>Kribbella</taxon>
    </lineage>
</organism>
<evidence type="ECO:0000256" key="1">
    <source>
        <dbReference type="ARBA" id="ARBA00022679"/>
    </source>
</evidence>
<evidence type="ECO:0000256" key="4">
    <source>
        <dbReference type="ARBA" id="ARBA00023163"/>
    </source>
</evidence>
<dbReference type="GO" id="GO:0003723">
    <property type="term" value="F:RNA binding"/>
    <property type="evidence" value="ECO:0007669"/>
    <property type="project" value="InterPro"/>
</dbReference>
<keyword evidence="1" id="KW-0808">Transferase</keyword>
<dbReference type="InterPro" id="IPR003018">
    <property type="entry name" value="GAF"/>
</dbReference>
<dbReference type="GO" id="GO:0016301">
    <property type="term" value="F:kinase activity"/>
    <property type="evidence" value="ECO:0007669"/>
    <property type="project" value="UniProtKB-KW"/>
</dbReference>
<dbReference type="SMART" id="SM00065">
    <property type="entry name" value="GAF"/>
    <property type="match status" value="1"/>
</dbReference>
<evidence type="ECO:0000313" key="6">
    <source>
        <dbReference type="EMBL" id="TDD22302.1"/>
    </source>
</evidence>
<dbReference type="InterPro" id="IPR011006">
    <property type="entry name" value="CheY-like_superfamily"/>
</dbReference>
<dbReference type="SUPFAM" id="SSF55781">
    <property type="entry name" value="GAF domain-like"/>
    <property type="match status" value="1"/>
</dbReference>